<reference evidence="2 3" key="1">
    <citation type="submission" date="2018-07" db="EMBL/GenBank/DDBJ databases">
        <title>Halomonas rutogse sp. nov., isolated from Lake TangqianCo on Tibetan Plateau.</title>
        <authorList>
            <person name="Lu H."/>
            <person name="Xing P."/>
            <person name="Wu Q."/>
        </authorList>
    </citation>
    <scope>NUCLEOTIDE SEQUENCE [LARGE SCALE GENOMIC DNA]</scope>
    <source>
        <strain evidence="2 3">TQ8S</strain>
    </source>
</reference>
<proteinExistence type="predicted"/>
<accession>A0A368TN70</accession>
<keyword evidence="3" id="KW-1185">Reference proteome</keyword>
<dbReference type="AlphaFoldDB" id="A0A368TN70"/>
<dbReference type="OrthoDB" id="9820518at2"/>
<dbReference type="EMBL" id="QPIJ01000107">
    <property type="protein sequence ID" value="RCV85746.1"/>
    <property type="molecule type" value="Genomic_DNA"/>
</dbReference>
<protein>
    <submittedName>
        <fullName evidence="2">Uncharacterized protein</fullName>
    </submittedName>
</protein>
<dbReference type="Proteomes" id="UP000253204">
    <property type="component" value="Unassembled WGS sequence"/>
</dbReference>
<organism evidence="2 3">
    <name type="scientific">Vreelandella rituensis</name>
    <dbReference type="NCBI Taxonomy" id="2282306"/>
    <lineage>
        <taxon>Bacteria</taxon>
        <taxon>Pseudomonadati</taxon>
        <taxon>Pseudomonadota</taxon>
        <taxon>Gammaproteobacteria</taxon>
        <taxon>Oceanospirillales</taxon>
        <taxon>Halomonadaceae</taxon>
        <taxon>Vreelandella</taxon>
    </lineage>
</organism>
<name>A0A368TN70_9GAMM</name>
<gene>
    <name evidence="2" type="ORF">DU506_20545</name>
</gene>
<comment type="caution">
    <text evidence="2">The sequence shown here is derived from an EMBL/GenBank/DDBJ whole genome shotgun (WGS) entry which is preliminary data.</text>
</comment>
<feature type="compositionally biased region" description="Acidic residues" evidence="1">
    <location>
        <begin position="172"/>
        <end position="187"/>
    </location>
</feature>
<evidence type="ECO:0000313" key="3">
    <source>
        <dbReference type="Proteomes" id="UP000253204"/>
    </source>
</evidence>
<dbReference type="RefSeq" id="WP_114488709.1">
    <property type="nucleotide sequence ID" value="NZ_CBCSHM010000124.1"/>
</dbReference>
<evidence type="ECO:0000313" key="2">
    <source>
        <dbReference type="EMBL" id="RCV85746.1"/>
    </source>
</evidence>
<sequence>MLSDLTIALILTQREQQRLNTQAKRLSRYNLDDVQLTALRQRWLSGLGYRQYAPALLASLDHLIEQLQRGEYHLEDYDEVVFQISAYNHSSWALLRQTWGSPSRYLDRWGKIYPEYRYAFEQAYEANTKLSVTDQVAWLQQLLPTPTDMQTSPRKLSEVEKRLRQCQSYPEVEPEEDVLSFSDDDLLIPDNKPGKEEKPASNSKVVDLNAYRKRRRRE</sequence>
<evidence type="ECO:0000256" key="1">
    <source>
        <dbReference type="SAM" id="MobiDB-lite"/>
    </source>
</evidence>
<feature type="region of interest" description="Disordered" evidence="1">
    <location>
        <begin position="168"/>
        <end position="218"/>
    </location>
</feature>